<dbReference type="PANTHER" id="PTHR24356">
    <property type="entry name" value="SERINE/THREONINE-PROTEIN KINASE"/>
    <property type="match status" value="1"/>
</dbReference>
<organism evidence="17 18">
    <name type="scientific">Heracleum sosnowskyi</name>
    <dbReference type="NCBI Taxonomy" id="360622"/>
    <lineage>
        <taxon>Eukaryota</taxon>
        <taxon>Viridiplantae</taxon>
        <taxon>Streptophyta</taxon>
        <taxon>Embryophyta</taxon>
        <taxon>Tracheophyta</taxon>
        <taxon>Spermatophyta</taxon>
        <taxon>Magnoliopsida</taxon>
        <taxon>eudicotyledons</taxon>
        <taxon>Gunneridae</taxon>
        <taxon>Pentapetalae</taxon>
        <taxon>asterids</taxon>
        <taxon>campanulids</taxon>
        <taxon>Apiales</taxon>
        <taxon>Apiaceae</taxon>
        <taxon>Apioideae</taxon>
        <taxon>apioid superclade</taxon>
        <taxon>Tordylieae</taxon>
        <taxon>Tordyliinae</taxon>
        <taxon>Heracleum</taxon>
    </lineage>
</organism>
<dbReference type="PROSITE" id="PS51285">
    <property type="entry name" value="AGC_KINASE_CTER"/>
    <property type="match status" value="1"/>
</dbReference>
<evidence type="ECO:0000256" key="2">
    <source>
        <dbReference type="ARBA" id="ARBA00012513"/>
    </source>
</evidence>
<evidence type="ECO:0000256" key="7">
    <source>
        <dbReference type="ARBA" id="ARBA00022741"/>
    </source>
</evidence>
<dbReference type="CDD" id="cd05579">
    <property type="entry name" value="STKc_MAST_like"/>
    <property type="match status" value="1"/>
</dbReference>
<gene>
    <name evidence="17" type="ORF">POM88_005310</name>
</gene>
<feature type="domain" description="Protein kinase" evidence="15">
    <location>
        <begin position="658"/>
        <end position="944"/>
    </location>
</feature>
<dbReference type="GO" id="GO:0004674">
    <property type="term" value="F:protein serine/threonine kinase activity"/>
    <property type="evidence" value="ECO:0007669"/>
    <property type="project" value="UniProtKB-KW"/>
</dbReference>
<keyword evidence="7" id="KW-0547">Nucleotide-binding</keyword>
<evidence type="ECO:0000256" key="11">
    <source>
        <dbReference type="ARBA" id="ARBA00022840"/>
    </source>
</evidence>
<comment type="catalytic activity">
    <reaction evidence="12">
        <text>L-threonyl-[protein] + ATP = O-phospho-L-threonyl-[protein] + ADP + H(+)</text>
        <dbReference type="Rhea" id="RHEA:46608"/>
        <dbReference type="Rhea" id="RHEA-COMP:11060"/>
        <dbReference type="Rhea" id="RHEA-COMP:11605"/>
        <dbReference type="ChEBI" id="CHEBI:15378"/>
        <dbReference type="ChEBI" id="CHEBI:30013"/>
        <dbReference type="ChEBI" id="CHEBI:30616"/>
        <dbReference type="ChEBI" id="CHEBI:61977"/>
        <dbReference type="ChEBI" id="CHEBI:456216"/>
        <dbReference type="EC" id="2.7.11.1"/>
    </reaction>
</comment>
<reference evidence="17" key="2">
    <citation type="submission" date="2023-05" db="EMBL/GenBank/DDBJ databases">
        <authorList>
            <person name="Schelkunov M.I."/>
        </authorList>
    </citation>
    <scope>NUCLEOTIDE SEQUENCE</scope>
    <source>
        <strain evidence="17">Hsosn_3</strain>
        <tissue evidence="17">Leaf</tissue>
    </source>
</reference>
<dbReference type="SMART" id="SM00220">
    <property type="entry name" value="S_TKc"/>
    <property type="match status" value="1"/>
</dbReference>
<dbReference type="EMBL" id="JAUIZM010000001">
    <property type="protein sequence ID" value="KAK1405705.1"/>
    <property type="molecule type" value="Genomic_DNA"/>
</dbReference>
<keyword evidence="3 17" id="KW-0723">Serine/threonine-protein kinase</keyword>
<feature type="compositionally biased region" description="Polar residues" evidence="14">
    <location>
        <begin position="629"/>
        <end position="645"/>
    </location>
</feature>
<dbReference type="SUPFAM" id="SSF56112">
    <property type="entry name" value="Protein kinase-like (PK-like)"/>
    <property type="match status" value="1"/>
</dbReference>
<evidence type="ECO:0000256" key="14">
    <source>
        <dbReference type="SAM" id="MobiDB-lite"/>
    </source>
</evidence>
<dbReference type="Gene3D" id="1.10.510.10">
    <property type="entry name" value="Transferase(Phosphotransferase) domain 1"/>
    <property type="match status" value="1"/>
</dbReference>
<keyword evidence="6" id="KW-0479">Metal-binding</keyword>
<feature type="region of interest" description="Disordered" evidence="14">
    <location>
        <begin position="627"/>
        <end position="651"/>
    </location>
</feature>
<dbReference type="GO" id="GO:0008270">
    <property type="term" value="F:zinc ion binding"/>
    <property type="evidence" value="ECO:0007669"/>
    <property type="project" value="UniProtKB-KW"/>
</dbReference>
<dbReference type="EC" id="2.7.11.1" evidence="2"/>
<keyword evidence="4" id="KW-0597">Phosphoprotein</keyword>
<comment type="caution">
    <text evidence="17">The sequence shown here is derived from an EMBL/GenBank/DDBJ whole genome shotgun (WGS) entry which is preliminary data.</text>
</comment>
<keyword evidence="9 17" id="KW-0418">Kinase</keyword>
<evidence type="ECO:0000313" key="17">
    <source>
        <dbReference type="EMBL" id="KAK1405705.1"/>
    </source>
</evidence>
<dbReference type="Gene3D" id="3.30.200.20">
    <property type="entry name" value="Phosphorylase Kinase, domain 1"/>
    <property type="match status" value="1"/>
</dbReference>
<dbReference type="FunFam" id="1.10.510.10:FF:000024">
    <property type="entry name" value="Probable serine/threonine-protein kinase cot-1"/>
    <property type="match status" value="1"/>
</dbReference>
<feature type="compositionally biased region" description="Low complexity" evidence="14">
    <location>
        <begin position="517"/>
        <end position="528"/>
    </location>
</feature>
<feature type="compositionally biased region" description="Polar residues" evidence="14">
    <location>
        <begin position="1"/>
        <end position="14"/>
    </location>
</feature>
<accession>A0AAD8N8H2</accession>
<keyword evidence="5" id="KW-0808">Transferase</keyword>
<feature type="region of interest" description="Disordered" evidence="14">
    <location>
        <begin position="982"/>
        <end position="1004"/>
    </location>
</feature>
<evidence type="ECO:0000256" key="1">
    <source>
        <dbReference type="ARBA" id="ARBA00009903"/>
    </source>
</evidence>
<evidence type="ECO:0000256" key="9">
    <source>
        <dbReference type="ARBA" id="ARBA00022777"/>
    </source>
</evidence>
<evidence type="ECO:0000313" key="18">
    <source>
        <dbReference type="Proteomes" id="UP001237642"/>
    </source>
</evidence>
<evidence type="ECO:0000256" key="4">
    <source>
        <dbReference type="ARBA" id="ARBA00022553"/>
    </source>
</evidence>
<dbReference type="GO" id="GO:0035556">
    <property type="term" value="P:intracellular signal transduction"/>
    <property type="evidence" value="ECO:0007669"/>
    <property type="project" value="TreeGrafter"/>
</dbReference>
<keyword evidence="11" id="KW-0067">ATP-binding</keyword>
<dbReference type="Proteomes" id="UP001237642">
    <property type="component" value="Unassembled WGS sequence"/>
</dbReference>
<sequence length="1065" mass="119672">MAETSHNGGDSSPKTGIPTGLNRIKTRPVSSLKDPLSSILTGFKGMRKEKKIPLWLRSNVVDPALMDANSNNEALEKKGLTREMYKARKHQTGKHTLGERKHLSKMPKGSKSFSHELGPKGGIRLIHPRPHSFVDLKEFLGALRSRFSAAKEVVNSELTCFMREVVEVLQKNDSMSPLEVQMTESLLILSRQCLEMTSFEFRSNCEIIVQDLTEKRQQNQTGVLKWLFTRMLFILTRCTRLLHFEKDSESMDEKSFLKIKECLKRVPSCEMNWVMNTESADSDLDNAQNLRVGAKDSLEEKNQSDILQLESCWGEDLPLDESSKNFKKDLMVAEKTSLEASQTEALSDRIQQLYEVDEDNLGDSVKISDSGLLTEQNQNTNELDLVICRICEELVSSPQLEPHSYICAYADKCDLTCSNLDERLQRHAEVLEQILDSLNLTANATYDIPEGSLLRTNSSVISEVYSPKISEWRGKGAEGMFEDIHEMDTAYIEDAHLATFANIRGPSGFKISQGPPSSAESMTSTSSANTPRSGSFDFSWIEHQNPSELEDVQQITDLVSIARCAADTDPTEDGFHECLLACLEDLQDILQLSKHKALLIETFGCRIENLLRDKYMLACELVDSRSVKSDSGMSPDNTSQSSRMSTPRHKERTSIDDFEIIKPISKGAYGKVFLARKRTTGDLFAIKVLKKMDMLRKNDIERIVAERNILIRVRNPFVVRFFYSFTSKENLYLVMEYLNGGDLFSLVQNVGCLEEDVARVYIAELVLALEYLHSLEIVHRDVKPDNILIAHDGHIKLTDFGLSKIGLMNRTSDLSGFETSGFAPSNANSENIKKDAHRSQQSAVGTPDYLAPEILLGSNHGYAADWWSVGIILFELITGIPPFTGEHLEIIFDNILNRKIPWPPVPKDMSPEAQDLIDRLLLHNPNQRLGAEGSSEVVKAHPFFRGVNWENLASQKAAFVPHPDSVDDTSYFVSRFSESLTTRDNDQNSSDSDSDTTDSFLNSEGHEKLDDYADLAEFDSSPLDLSLMNFSFKNLSQLASINREVLLQSGKDSSRSSSPYKYSTT</sequence>
<feature type="region of interest" description="Disordered" evidence="14">
    <location>
        <begin position="89"/>
        <end position="114"/>
    </location>
</feature>
<dbReference type="FunFam" id="3.30.200.20:FF:000147">
    <property type="entry name" value="probable serine/threonine protein kinase IREH1"/>
    <property type="match status" value="1"/>
</dbReference>
<evidence type="ECO:0000256" key="6">
    <source>
        <dbReference type="ARBA" id="ARBA00022723"/>
    </source>
</evidence>
<dbReference type="InterPro" id="IPR011009">
    <property type="entry name" value="Kinase-like_dom_sf"/>
</dbReference>
<evidence type="ECO:0000256" key="13">
    <source>
        <dbReference type="ARBA" id="ARBA00048679"/>
    </source>
</evidence>
<reference evidence="17" key="1">
    <citation type="submission" date="2023-02" db="EMBL/GenBank/DDBJ databases">
        <title>Genome of toxic invasive species Heracleum sosnowskyi carries increased number of genes despite the absence of recent whole-genome duplications.</title>
        <authorList>
            <person name="Schelkunov M."/>
            <person name="Shtratnikova V."/>
            <person name="Makarenko M."/>
            <person name="Klepikova A."/>
            <person name="Omelchenko D."/>
            <person name="Novikova G."/>
            <person name="Obukhova E."/>
            <person name="Bogdanov V."/>
            <person name="Penin A."/>
            <person name="Logacheva M."/>
        </authorList>
    </citation>
    <scope>NUCLEOTIDE SEQUENCE</scope>
    <source>
        <strain evidence="17">Hsosn_3</strain>
        <tissue evidence="17">Leaf</tissue>
    </source>
</reference>
<evidence type="ECO:0000256" key="5">
    <source>
        <dbReference type="ARBA" id="ARBA00022679"/>
    </source>
</evidence>
<keyword evidence="18" id="KW-1185">Reference proteome</keyword>
<protein>
    <recommendedName>
        <fullName evidence="2">non-specific serine/threonine protein kinase</fullName>
        <ecNumber evidence="2">2.7.11.1</ecNumber>
    </recommendedName>
</protein>
<proteinExistence type="inferred from homology"/>
<comment type="similarity">
    <text evidence="1">Belongs to the protein kinase superfamily. AGC Ser/Thr protein kinase family.</text>
</comment>
<keyword evidence="8" id="KW-0863">Zinc-finger</keyword>
<feature type="region of interest" description="Disordered" evidence="14">
    <location>
        <begin position="509"/>
        <end position="537"/>
    </location>
</feature>
<dbReference type="InterPro" id="IPR008271">
    <property type="entry name" value="Ser/Thr_kinase_AS"/>
</dbReference>
<dbReference type="PANTHER" id="PTHR24356:SF354">
    <property type="entry name" value="SERINE_THREONINE PROTEIN KINASE IRE4-RELATED"/>
    <property type="match status" value="1"/>
</dbReference>
<evidence type="ECO:0000259" key="15">
    <source>
        <dbReference type="PROSITE" id="PS50011"/>
    </source>
</evidence>
<dbReference type="InterPro" id="IPR050236">
    <property type="entry name" value="Ser_Thr_kinase_AGC"/>
</dbReference>
<feature type="compositionally biased region" description="Low complexity" evidence="14">
    <location>
        <begin position="987"/>
        <end position="1003"/>
    </location>
</feature>
<dbReference type="InterPro" id="IPR058783">
    <property type="entry name" value="IREH1/IRE-like_N"/>
</dbReference>
<evidence type="ECO:0000256" key="10">
    <source>
        <dbReference type="ARBA" id="ARBA00022833"/>
    </source>
</evidence>
<feature type="domain" description="AGC-kinase C-terminal" evidence="16">
    <location>
        <begin position="945"/>
        <end position="1042"/>
    </location>
</feature>
<dbReference type="Pfam" id="PF00069">
    <property type="entry name" value="Pkinase"/>
    <property type="match status" value="1"/>
</dbReference>
<evidence type="ECO:0000256" key="8">
    <source>
        <dbReference type="ARBA" id="ARBA00022771"/>
    </source>
</evidence>
<dbReference type="Pfam" id="PF26031">
    <property type="entry name" value="IREH1"/>
    <property type="match status" value="1"/>
</dbReference>
<evidence type="ECO:0000259" key="16">
    <source>
        <dbReference type="PROSITE" id="PS51285"/>
    </source>
</evidence>
<dbReference type="PROSITE" id="PS00108">
    <property type="entry name" value="PROTEIN_KINASE_ST"/>
    <property type="match status" value="1"/>
</dbReference>
<dbReference type="InterPro" id="IPR000719">
    <property type="entry name" value="Prot_kinase_dom"/>
</dbReference>
<feature type="region of interest" description="Disordered" evidence="14">
    <location>
        <begin position="1"/>
        <end position="31"/>
    </location>
</feature>
<name>A0AAD8N8H2_9APIA</name>
<keyword evidence="10" id="KW-0862">Zinc</keyword>
<dbReference type="AlphaFoldDB" id="A0AAD8N8H2"/>
<evidence type="ECO:0000256" key="3">
    <source>
        <dbReference type="ARBA" id="ARBA00022527"/>
    </source>
</evidence>
<dbReference type="GO" id="GO:0005524">
    <property type="term" value="F:ATP binding"/>
    <property type="evidence" value="ECO:0007669"/>
    <property type="project" value="UniProtKB-KW"/>
</dbReference>
<dbReference type="GO" id="GO:0007010">
    <property type="term" value="P:cytoskeleton organization"/>
    <property type="evidence" value="ECO:0007669"/>
    <property type="project" value="UniProtKB-ARBA"/>
</dbReference>
<dbReference type="InterPro" id="IPR000961">
    <property type="entry name" value="AGC-kinase_C"/>
</dbReference>
<dbReference type="PROSITE" id="PS50011">
    <property type="entry name" value="PROTEIN_KINASE_DOM"/>
    <property type="match status" value="1"/>
</dbReference>
<comment type="catalytic activity">
    <reaction evidence="13">
        <text>L-seryl-[protein] + ATP = O-phospho-L-seryl-[protein] + ADP + H(+)</text>
        <dbReference type="Rhea" id="RHEA:17989"/>
        <dbReference type="Rhea" id="RHEA-COMP:9863"/>
        <dbReference type="Rhea" id="RHEA-COMP:11604"/>
        <dbReference type="ChEBI" id="CHEBI:15378"/>
        <dbReference type="ChEBI" id="CHEBI:29999"/>
        <dbReference type="ChEBI" id="CHEBI:30616"/>
        <dbReference type="ChEBI" id="CHEBI:83421"/>
        <dbReference type="ChEBI" id="CHEBI:456216"/>
        <dbReference type="EC" id="2.7.11.1"/>
    </reaction>
</comment>
<evidence type="ECO:0000256" key="12">
    <source>
        <dbReference type="ARBA" id="ARBA00047899"/>
    </source>
</evidence>